<dbReference type="SMART" id="SM00530">
    <property type="entry name" value="HTH_XRE"/>
    <property type="match status" value="1"/>
</dbReference>
<dbReference type="GO" id="GO:0003677">
    <property type="term" value="F:DNA binding"/>
    <property type="evidence" value="ECO:0007669"/>
    <property type="project" value="InterPro"/>
</dbReference>
<comment type="similarity">
    <text evidence="1">Belongs to the short-chain fatty acyl-CoA assimilation regulator (ScfR) family.</text>
</comment>
<dbReference type="CDD" id="cd00093">
    <property type="entry name" value="HTH_XRE"/>
    <property type="match status" value="1"/>
</dbReference>
<dbReference type="PANTHER" id="PTHR43236">
    <property type="entry name" value="ANTITOXIN HIGA1"/>
    <property type="match status" value="1"/>
</dbReference>
<reference evidence="3" key="1">
    <citation type="submission" date="2010-10" db="EMBL/GenBank/DDBJ databases">
        <title>Complete sequence of chromosome of Geobacillus sp. Y4.1MC1.</title>
        <authorList>
            <consortium name="US DOE Joint Genome Institute"/>
            <person name="Lucas S."/>
            <person name="Copeland A."/>
            <person name="Lapidus A."/>
            <person name="Cheng J.-F."/>
            <person name="Bruce D."/>
            <person name="Goodwin L."/>
            <person name="Pitluck S."/>
            <person name="Chertkov O."/>
            <person name="Zhang X."/>
            <person name="Detter J.C."/>
            <person name="Han C."/>
            <person name="Tapia R."/>
            <person name="Land M."/>
            <person name="Hauser L."/>
            <person name="Jeffries C."/>
            <person name="Kyrpides N."/>
            <person name="Ivanova N."/>
            <person name="Ovchinnikova G."/>
            <person name="Brumm P."/>
            <person name="Mead D."/>
            <person name="Woyke T."/>
        </authorList>
    </citation>
    <scope>NUCLEOTIDE SEQUENCE [LARGE SCALE GENOMIC DNA]</scope>
    <source>
        <strain evidence="3">Y4.1MC1</strain>
    </source>
</reference>
<dbReference type="EMBL" id="CP002293">
    <property type="protein sequence ID" value="ADP73439.1"/>
    <property type="molecule type" value="Genomic_DNA"/>
</dbReference>
<dbReference type="SUPFAM" id="SSF47413">
    <property type="entry name" value="lambda repressor-like DNA-binding domains"/>
    <property type="match status" value="1"/>
</dbReference>
<protein>
    <recommendedName>
        <fullName evidence="2">HTH cro/C1-type domain-containing protein</fullName>
    </recommendedName>
</protein>
<evidence type="ECO:0000259" key="2">
    <source>
        <dbReference type="PROSITE" id="PS50943"/>
    </source>
</evidence>
<organism evidence="3">
    <name type="scientific">Geobacillus sp. (strain Y4.1MC1)</name>
    <dbReference type="NCBI Taxonomy" id="581103"/>
    <lineage>
        <taxon>Bacteria</taxon>
        <taxon>Bacillati</taxon>
        <taxon>Bacillota</taxon>
        <taxon>Bacilli</taxon>
        <taxon>Bacillales</taxon>
        <taxon>Anoxybacillaceae</taxon>
        <taxon>Geobacillus</taxon>
    </lineage>
</organism>
<dbReference type="InterPro" id="IPR010982">
    <property type="entry name" value="Lambda_DNA-bd_dom_sf"/>
</dbReference>
<dbReference type="PROSITE" id="PS50943">
    <property type="entry name" value="HTH_CROC1"/>
    <property type="match status" value="1"/>
</dbReference>
<feature type="domain" description="HTH cro/C1-type" evidence="2">
    <location>
        <begin position="15"/>
        <end position="69"/>
    </location>
</feature>
<dbReference type="AlphaFoldDB" id="A0A7U3YCR7"/>
<proteinExistence type="inferred from homology"/>
<dbReference type="Gene3D" id="1.10.260.40">
    <property type="entry name" value="lambda repressor-like DNA-binding domains"/>
    <property type="match status" value="1"/>
</dbReference>
<evidence type="ECO:0000313" key="3">
    <source>
        <dbReference type="EMBL" id="ADP73439.1"/>
    </source>
</evidence>
<dbReference type="InterPro" id="IPR052345">
    <property type="entry name" value="Rad_response_metalloprotease"/>
</dbReference>
<name>A0A7U3YCR7_GEOS0</name>
<dbReference type="Pfam" id="PF06114">
    <property type="entry name" value="Peptidase_M78"/>
    <property type="match status" value="1"/>
</dbReference>
<dbReference type="Pfam" id="PF01381">
    <property type="entry name" value="HTH_3"/>
    <property type="match status" value="1"/>
</dbReference>
<dbReference type="KEGG" id="gmc:GY4MC1_0611"/>
<sequence length="388" mass="45478">MKRGGFSKQFNPRRLKAARVFRGMTITELADKIGVTRQAVSQFEQGKTPPSLESIFKLTNVLQFPRDFFYAEDKSVDYIGNTFFRSNSTATKRLREAQKVRVDFIFDVQQFLEKYVNFPELNLPDTKSFDNKNWTNEDIELLAEKVREHWGLGDKPITNMVFELEKNGIFVTTVRTDSQSIDAFCQKRVYNGQDYYFVVLGSDKFSAVRRQFDAAHELGHILMHGWIDDQEQLSNEEVREMERQANYFAAALLLPRKAFSNSLYSFKLEEFINLKKYWMVSINAMIVRSYHMGLINYNQYQYLQKQMSQRKMKTREPFDDIIKRAQPSLFKQSIELLLNNNVIGPEEIVSELKFHPQFIEELVNLPSNMLAITKKKEDKKVISLKVIN</sequence>
<dbReference type="Gene3D" id="1.10.10.2910">
    <property type="match status" value="1"/>
</dbReference>
<gene>
    <name evidence="3" type="ORF">GY4MC1_0611</name>
</gene>
<dbReference type="PANTHER" id="PTHR43236:SF1">
    <property type="entry name" value="BLL7220 PROTEIN"/>
    <property type="match status" value="1"/>
</dbReference>
<accession>A0A7U3YCR7</accession>
<dbReference type="InterPro" id="IPR001387">
    <property type="entry name" value="Cro/C1-type_HTH"/>
</dbReference>
<evidence type="ECO:0000256" key="1">
    <source>
        <dbReference type="ARBA" id="ARBA00007227"/>
    </source>
</evidence>
<dbReference type="InterPro" id="IPR010359">
    <property type="entry name" value="IrrE_HExxH"/>
</dbReference>